<evidence type="ECO:0000313" key="6">
    <source>
        <dbReference type="EMBL" id="KAA8895630.1"/>
    </source>
</evidence>
<proteinExistence type="predicted"/>
<keyword evidence="7" id="KW-1185">Reference proteome</keyword>
<dbReference type="SUPFAM" id="SSF56112">
    <property type="entry name" value="Protein kinase-like (PK-like)"/>
    <property type="match status" value="2"/>
</dbReference>
<name>A0A5J5EJN6_9PEZI</name>
<evidence type="ECO:0000256" key="3">
    <source>
        <dbReference type="ARBA" id="ARBA00048679"/>
    </source>
</evidence>
<dbReference type="InterPro" id="IPR040976">
    <property type="entry name" value="Pkinase_fungal"/>
</dbReference>
<dbReference type="Proteomes" id="UP000326924">
    <property type="component" value="Unassembled WGS sequence"/>
</dbReference>
<evidence type="ECO:0000256" key="1">
    <source>
        <dbReference type="ARBA" id="ARBA00012513"/>
    </source>
</evidence>
<comment type="catalytic activity">
    <reaction evidence="2">
        <text>L-threonyl-[protein] + ATP = O-phospho-L-threonyl-[protein] + ADP + H(+)</text>
        <dbReference type="Rhea" id="RHEA:46608"/>
        <dbReference type="Rhea" id="RHEA-COMP:11060"/>
        <dbReference type="Rhea" id="RHEA-COMP:11605"/>
        <dbReference type="ChEBI" id="CHEBI:15378"/>
        <dbReference type="ChEBI" id="CHEBI:30013"/>
        <dbReference type="ChEBI" id="CHEBI:30616"/>
        <dbReference type="ChEBI" id="CHEBI:61977"/>
        <dbReference type="ChEBI" id="CHEBI:456216"/>
        <dbReference type="EC" id="2.7.11.1"/>
    </reaction>
</comment>
<dbReference type="InterPro" id="IPR008266">
    <property type="entry name" value="Tyr_kinase_AS"/>
</dbReference>
<protein>
    <recommendedName>
        <fullName evidence="1">non-specific serine/threonine protein kinase</fullName>
        <ecNumber evidence="1">2.7.11.1</ecNumber>
    </recommendedName>
</protein>
<evidence type="ECO:0000313" key="7">
    <source>
        <dbReference type="Proteomes" id="UP000326924"/>
    </source>
</evidence>
<gene>
    <name evidence="6" type="ORF">FN846DRAFT_968730</name>
</gene>
<feature type="compositionally biased region" description="Low complexity" evidence="4">
    <location>
        <begin position="26"/>
        <end position="44"/>
    </location>
</feature>
<dbReference type="OrthoDB" id="5584477at2759"/>
<comment type="caution">
    <text evidence="6">The sequence shown here is derived from an EMBL/GenBank/DDBJ whole genome shotgun (WGS) entry which is preliminary data.</text>
</comment>
<sequence length="771" mass="85990">MPPATHSPCRKRSLPDDHAPRPPPASRTSSASSRRQSRAKASSRGPRTIPKQSASPSHTPPDSPASPSHSPGDLPVFSVRSEDGFALPPPPTPQRLPASAPLFTPYKGNSGNVRLHSNNDSPARCPPSLTVRSKMDLLLYQELRGHVEFECAGLWARFDCERFRDACVQASALGLHDGERWVHWNPDSSEPNVLAFLERTVDDLRRFIPAGLPFYRHVRSGSIPLADGDCGRKTDLAFVTTPVGAVPSWAHVRVVGELKSNPDRSNNDSTVVQLANYAREVFGNQPWRRSVQCFTLCGAKFRVWHFDRGGALGSTIIDIHADWKLFLSAMLSFATFGPTEIGFDPTIRCDVNGCEDTFDSTLCAATTNQALRPFIWIPTRLLDNATTLGPPPESIAGFRPAAWSKVELQPHSMAPRWAVVSRTAICARARLWGTEEWTFVVKDQWRAQERAPEGNILRICACKAAGVPECHWHGDLLHPDGHRIDIASLRPARAPGSDPAAARPVSPELRKVYDRSQHLFHSGRAPLFNRVHTRMLLSPVGRALVQFSSYTELLQALRTAVDAHRHMYTEHRVLHRDVSVNNVIILPAPDYAALIDFDLAILTTRDHGSGATHRTGTFDFMAHEVLAGKSHTALHDIESFFYVLLWLCIYFLPGGQRRIPTPRHTVFTDPKEHTKDPFTVAKHAKGYYARGPAFRDEALPTLPPEAQCLRIVFWRWHRLLFATTDDYEELEPSGADRENEIIEEKIQRMYSGVLEVLQQGIDMLAKPQTGD</sequence>
<dbReference type="InParanoid" id="A0A5J5EJN6"/>
<reference evidence="6 7" key="1">
    <citation type="submission" date="2019-09" db="EMBL/GenBank/DDBJ databases">
        <title>Draft genome of the ectomycorrhizal ascomycete Sphaerosporella brunnea.</title>
        <authorList>
            <consortium name="DOE Joint Genome Institute"/>
            <person name="Benucci G.M."/>
            <person name="Marozzi G."/>
            <person name="Antonielli L."/>
            <person name="Sanchez S."/>
            <person name="Marco P."/>
            <person name="Wang X."/>
            <person name="Falini L.B."/>
            <person name="Barry K."/>
            <person name="Haridas S."/>
            <person name="Lipzen A."/>
            <person name="Labutti K."/>
            <person name="Grigoriev I.V."/>
            <person name="Murat C."/>
            <person name="Martin F."/>
            <person name="Albertini E."/>
            <person name="Donnini D."/>
            <person name="Bonito G."/>
        </authorList>
    </citation>
    <scope>NUCLEOTIDE SEQUENCE [LARGE SCALE GENOMIC DNA]</scope>
    <source>
        <strain evidence="6 7">Sb_GMNB300</strain>
    </source>
</reference>
<comment type="catalytic activity">
    <reaction evidence="3">
        <text>L-seryl-[protein] + ATP = O-phospho-L-seryl-[protein] + ADP + H(+)</text>
        <dbReference type="Rhea" id="RHEA:17989"/>
        <dbReference type="Rhea" id="RHEA-COMP:9863"/>
        <dbReference type="Rhea" id="RHEA-COMP:11604"/>
        <dbReference type="ChEBI" id="CHEBI:15378"/>
        <dbReference type="ChEBI" id="CHEBI:29999"/>
        <dbReference type="ChEBI" id="CHEBI:30616"/>
        <dbReference type="ChEBI" id="CHEBI:83421"/>
        <dbReference type="ChEBI" id="CHEBI:456216"/>
        <dbReference type="EC" id="2.7.11.1"/>
    </reaction>
</comment>
<dbReference type="PROSITE" id="PS00109">
    <property type="entry name" value="PROTEIN_KINASE_TYR"/>
    <property type="match status" value="1"/>
</dbReference>
<feature type="domain" description="Fungal-type protein kinase" evidence="5">
    <location>
        <begin position="244"/>
        <end position="648"/>
    </location>
</feature>
<dbReference type="PANTHER" id="PTHR38248:SF2">
    <property type="entry name" value="FUNK1 11"/>
    <property type="match status" value="1"/>
</dbReference>
<evidence type="ECO:0000256" key="2">
    <source>
        <dbReference type="ARBA" id="ARBA00047899"/>
    </source>
</evidence>
<dbReference type="PANTHER" id="PTHR38248">
    <property type="entry name" value="FUNK1 6"/>
    <property type="match status" value="1"/>
</dbReference>
<feature type="compositionally biased region" description="Polar residues" evidence="4">
    <location>
        <begin position="107"/>
        <end position="121"/>
    </location>
</feature>
<dbReference type="EMBL" id="VXIS01000252">
    <property type="protein sequence ID" value="KAA8895630.1"/>
    <property type="molecule type" value="Genomic_DNA"/>
</dbReference>
<organism evidence="6 7">
    <name type="scientific">Sphaerosporella brunnea</name>
    <dbReference type="NCBI Taxonomy" id="1250544"/>
    <lineage>
        <taxon>Eukaryota</taxon>
        <taxon>Fungi</taxon>
        <taxon>Dikarya</taxon>
        <taxon>Ascomycota</taxon>
        <taxon>Pezizomycotina</taxon>
        <taxon>Pezizomycetes</taxon>
        <taxon>Pezizales</taxon>
        <taxon>Pyronemataceae</taxon>
        <taxon>Sphaerosporella</taxon>
    </lineage>
</organism>
<dbReference type="Gene3D" id="1.10.510.10">
    <property type="entry name" value="Transferase(Phosphotransferase) domain 1"/>
    <property type="match status" value="1"/>
</dbReference>
<dbReference type="AlphaFoldDB" id="A0A5J5EJN6"/>
<dbReference type="Pfam" id="PF17667">
    <property type="entry name" value="Pkinase_fungal"/>
    <property type="match status" value="1"/>
</dbReference>
<dbReference type="GO" id="GO:0004674">
    <property type="term" value="F:protein serine/threonine kinase activity"/>
    <property type="evidence" value="ECO:0007669"/>
    <property type="project" value="UniProtKB-EC"/>
</dbReference>
<evidence type="ECO:0000256" key="4">
    <source>
        <dbReference type="SAM" id="MobiDB-lite"/>
    </source>
</evidence>
<feature type="region of interest" description="Disordered" evidence="4">
    <location>
        <begin position="1"/>
        <end position="126"/>
    </location>
</feature>
<dbReference type="EC" id="2.7.11.1" evidence="1"/>
<dbReference type="InterPro" id="IPR011009">
    <property type="entry name" value="Kinase-like_dom_sf"/>
</dbReference>
<accession>A0A5J5EJN6</accession>
<evidence type="ECO:0000259" key="5">
    <source>
        <dbReference type="Pfam" id="PF17667"/>
    </source>
</evidence>